<keyword evidence="2" id="KW-0805">Transcription regulation</keyword>
<evidence type="ECO:0000259" key="7">
    <source>
        <dbReference type="PROSITE" id="PS50110"/>
    </source>
</evidence>
<organism evidence="8 9">
    <name type="scientific">Selenomonas dianae</name>
    <dbReference type="NCBI Taxonomy" id="135079"/>
    <lineage>
        <taxon>Bacteria</taxon>
        <taxon>Bacillati</taxon>
        <taxon>Bacillota</taxon>
        <taxon>Negativicutes</taxon>
        <taxon>Selenomonadales</taxon>
        <taxon>Selenomonadaceae</taxon>
        <taxon>Selenomonas</taxon>
    </lineage>
</organism>
<accession>A0ABN0TC23</accession>
<dbReference type="PRINTS" id="PR00038">
    <property type="entry name" value="HTHLUXR"/>
</dbReference>
<dbReference type="Proteomes" id="UP001500399">
    <property type="component" value="Unassembled WGS sequence"/>
</dbReference>
<name>A0ABN0TC23_9FIRM</name>
<dbReference type="CDD" id="cd06170">
    <property type="entry name" value="LuxR_C_like"/>
    <property type="match status" value="1"/>
</dbReference>
<evidence type="ECO:0000313" key="9">
    <source>
        <dbReference type="Proteomes" id="UP001500399"/>
    </source>
</evidence>
<dbReference type="SUPFAM" id="SSF46894">
    <property type="entry name" value="C-terminal effector domain of the bipartite response regulators"/>
    <property type="match status" value="1"/>
</dbReference>
<gene>
    <name evidence="8" type="primary">vraR</name>
    <name evidence="8" type="ORF">GCM10008919_21360</name>
</gene>
<keyword evidence="4" id="KW-0804">Transcription</keyword>
<dbReference type="SMART" id="SM00421">
    <property type="entry name" value="HTH_LUXR"/>
    <property type="match status" value="1"/>
</dbReference>
<feature type="domain" description="HTH luxR-type" evidence="6">
    <location>
        <begin position="135"/>
        <end position="200"/>
    </location>
</feature>
<dbReference type="InterPro" id="IPR000792">
    <property type="entry name" value="Tscrpt_reg_LuxR_C"/>
</dbReference>
<evidence type="ECO:0000259" key="6">
    <source>
        <dbReference type="PROSITE" id="PS50043"/>
    </source>
</evidence>
<evidence type="ECO:0000256" key="3">
    <source>
        <dbReference type="ARBA" id="ARBA00023125"/>
    </source>
</evidence>
<protein>
    <submittedName>
        <fullName evidence="8">Two-component system response regulator VraR</fullName>
    </submittedName>
</protein>
<feature type="domain" description="Response regulatory" evidence="7">
    <location>
        <begin position="3"/>
        <end position="120"/>
    </location>
</feature>
<evidence type="ECO:0000256" key="4">
    <source>
        <dbReference type="ARBA" id="ARBA00023163"/>
    </source>
</evidence>
<keyword evidence="3" id="KW-0238">DNA-binding</keyword>
<sequence>MTKILLVDDQKILLEGLVKLLAPLTDIKVVGTCTLSELAEEACVRLAPDLVLMDICMEGRTSGIRICERLKKRFPTLRVVLMTGMQEVAFLTWAKNAGADSFIYKESSSEAFADCIRATMRGKRIYPRAAAGRALASTDNPLTERELGILHRICRNMSYEEIAAELGITKRTVNFHVGNMLAKTGYKSIVGLAIEATERGYAGSVPRER</sequence>
<dbReference type="InterPro" id="IPR039420">
    <property type="entry name" value="WalR-like"/>
</dbReference>
<evidence type="ECO:0000256" key="2">
    <source>
        <dbReference type="ARBA" id="ARBA00023015"/>
    </source>
</evidence>
<dbReference type="PROSITE" id="PS50043">
    <property type="entry name" value="HTH_LUXR_2"/>
    <property type="match status" value="1"/>
</dbReference>
<dbReference type="InterPro" id="IPR001789">
    <property type="entry name" value="Sig_transdc_resp-reg_receiver"/>
</dbReference>
<reference evidence="8 9" key="1">
    <citation type="journal article" date="2019" name="Int. J. Syst. Evol. Microbiol.">
        <title>The Global Catalogue of Microorganisms (GCM) 10K type strain sequencing project: providing services to taxonomists for standard genome sequencing and annotation.</title>
        <authorList>
            <consortium name="The Broad Institute Genomics Platform"/>
            <consortium name="The Broad Institute Genome Sequencing Center for Infectious Disease"/>
            <person name="Wu L."/>
            <person name="Ma J."/>
        </authorList>
    </citation>
    <scope>NUCLEOTIDE SEQUENCE [LARGE SCALE GENOMIC DNA]</scope>
    <source>
        <strain evidence="8 9">JCM 8542</strain>
    </source>
</reference>
<feature type="modified residue" description="4-aspartylphosphate" evidence="5">
    <location>
        <position position="54"/>
    </location>
</feature>
<dbReference type="InterPro" id="IPR058245">
    <property type="entry name" value="NreC/VraR/RcsB-like_REC"/>
</dbReference>
<dbReference type="EMBL" id="BAAACR010000017">
    <property type="protein sequence ID" value="GAA0217962.1"/>
    <property type="molecule type" value="Genomic_DNA"/>
</dbReference>
<dbReference type="SUPFAM" id="SSF52172">
    <property type="entry name" value="CheY-like"/>
    <property type="match status" value="1"/>
</dbReference>
<evidence type="ECO:0000313" key="8">
    <source>
        <dbReference type="EMBL" id="GAA0217962.1"/>
    </source>
</evidence>
<evidence type="ECO:0000256" key="1">
    <source>
        <dbReference type="ARBA" id="ARBA00022553"/>
    </source>
</evidence>
<dbReference type="InterPro" id="IPR016032">
    <property type="entry name" value="Sig_transdc_resp-reg_C-effctor"/>
</dbReference>
<dbReference type="InterPro" id="IPR011006">
    <property type="entry name" value="CheY-like_superfamily"/>
</dbReference>
<keyword evidence="9" id="KW-1185">Reference proteome</keyword>
<dbReference type="Pfam" id="PF00196">
    <property type="entry name" value="GerE"/>
    <property type="match status" value="1"/>
</dbReference>
<dbReference type="RefSeq" id="WP_304987528.1">
    <property type="nucleotide sequence ID" value="NZ_BAAACR010000017.1"/>
</dbReference>
<dbReference type="CDD" id="cd17535">
    <property type="entry name" value="REC_NarL-like"/>
    <property type="match status" value="1"/>
</dbReference>
<dbReference type="Pfam" id="PF00072">
    <property type="entry name" value="Response_reg"/>
    <property type="match status" value="1"/>
</dbReference>
<dbReference type="SMART" id="SM00448">
    <property type="entry name" value="REC"/>
    <property type="match status" value="1"/>
</dbReference>
<dbReference type="PROSITE" id="PS50110">
    <property type="entry name" value="RESPONSE_REGULATORY"/>
    <property type="match status" value="1"/>
</dbReference>
<evidence type="ECO:0000256" key="5">
    <source>
        <dbReference type="PROSITE-ProRule" id="PRU00169"/>
    </source>
</evidence>
<comment type="caution">
    <text evidence="8">The sequence shown here is derived from an EMBL/GenBank/DDBJ whole genome shotgun (WGS) entry which is preliminary data.</text>
</comment>
<dbReference type="PANTHER" id="PTHR43214">
    <property type="entry name" value="TWO-COMPONENT RESPONSE REGULATOR"/>
    <property type="match status" value="1"/>
</dbReference>
<dbReference type="Gene3D" id="3.40.50.2300">
    <property type="match status" value="1"/>
</dbReference>
<proteinExistence type="predicted"/>
<keyword evidence="1 5" id="KW-0597">Phosphoprotein</keyword>